<dbReference type="GO" id="GO:0005576">
    <property type="term" value="C:extracellular region"/>
    <property type="evidence" value="ECO:0007669"/>
    <property type="project" value="UniProtKB-SubCell"/>
</dbReference>
<dbReference type="EMBL" id="KP082939">
    <property type="protein sequence ID" value="AKW47231.1"/>
    <property type="molecule type" value="mRNA"/>
</dbReference>
<evidence type="ECO:0000313" key="5">
    <source>
        <dbReference type="EMBL" id="AKW47231.1"/>
    </source>
</evidence>
<dbReference type="SUPFAM" id="SSF47565">
    <property type="entry name" value="Insect pheromone/odorant-binding proteins"/>
    <property type="match status" value="1"/>
</dbReference>
<dbReference type="InterPro" id="IPR006170">
    <property type="entry name" value="PBP/GOBP"/>
</dbReference>
<evidence type="ECO:0000256" key="4">
    <source>
        <dbReference type="SAM" id="SignalP"/>
    </source>
</evidence>
<dbReference type="Pfam" id="PF01395">
    <property type="entry name" value="PBP_GOBP"/>
    <property type="match status" value="1"/>
</dbReference>
<dbReference type="Gene3D" id="1.10.238.20">
    <property type="entry name" value="Pheromone/general odorant binding protein domain"/>
    <property type="match status" value="1"/>
</dbReference>
<dbReference type="PANTHER" id="PTHR21364:SF2">
    <property type="entry name" value="GENERAL ODORANT-BINDING PROTEIN 19A"/>
    <property type="match status" value="1"/>
</dbReference>
<reference evidence="5" key="1">
    <citation type="submission" date="2014-10" db="EMBL/GenBank/DDBJ databases">
        <title>Identification and comparison of genes expressed in the antennae of Chrysopa pallens and Chrysoperla sinica.</title>
        <authorList>
            <person name="Li Z."/>
        </authorList>
    </citation>
    <scope>NUCLEOTIDE SEQUENCE</scope>
</reference>
<dbReference type="InterPro" id="IPR036728">
    <property type="entry name" value="PBP_GOBP_sf"/>
</dbReference>
<evidence type="ECO:0000256" key="3">
    <source>
        <dbReference type="ARBA" id="ARBA00022525"/>
    </source>
</evidence>
<dbReference type="GO" id="GO:0035275">
    <property type="term" value="F:dibutyl phthalate binding"/>
    <property type="evidence" value="ECO:0007669"/>
    <property type="project" value="TreeGrafter"/>
</dbReference>
<comment type="subcellular location">
    <subcellularLocation>
        <location evidence="1">Secreted</location>
    </subcellularLocation>
</comment>
<dbReference type="GO" id="GO:0005549">
    <property type="term" value="F:odorant binding"/>
    <property type="evidence" value="ECO:0007669"/>
    <property type="project" value="InterPro"/>
</dbReference>
<dbReference type="GO" id="GO:0007608">
    <property type="term" value="P:sensory perception of smell"/>
    <property type="evidence" value="ECO:0007669"/>
    <property type="project" value="TreeGrafter"/>
</dbReference>
<name>A0A0R8P2T1_CHRNP</name>
<organism evidence="5">
    <name type="scientific">Chrysoperla nipponensis</name>
    <name type="common">Green lacewing</name>
    <dbReference type="NCBI Taxonomy" id="413239"/>
    <lineage>
        <taxon>Eukaryota</taxon>
        <taxon>Metazoa</taxon>
        <taxon>Ecdysozoa</taxon>
        <taxon>Arthropoda</taxon>
        <taxon>Hexapoda</taxon>
        <taxon>Insecta</taxon>
        <taxon>Pterygota</taxon>
        <taxon>Neoptera</taxon>
        <taxon>Endopterygota</taxon>
        <taxon>Neuroptera</taxon>
        <taxon>Hemerobiiformia</taxon>
        <taxon>Chrysopidae</taxon>
        <taxon>Chrysopinae</taxon>
        <taxon>Chrysoperla</taxon>
    </lineage>
</organism>
<keyword evidence="4" id="KW-0732">Signal</keyword>
<dbReference type="AlphaFoldDB" id="A0A0R8P2T1"/>
<dbReference type="SMART" id="SM00708">
    <property type="entry name" value="PhBP"/>
    <property type="match status" value="1"/>
</dbReference>
<feature type="chain" id="PRO_5006587765" evidence="4">
    <location>
        <begin position="28"/>
        <end position="142"/>
    </location>
</feature>
<dbReference type="CDD" id="cd23992">
    <property type="entry name" value="PBP_GOBP"/>
    <property type="match status" value="1"/>
</dbReference>
<feature type="signal peptide" evidence="4">
    <location>
        <begin position="1"/>
        <end position="27"/>
    </location>
</feature>
<sequence length="142" mass="15914">MFYLKLGLVQFCASVYCLILMSSSVQGLSEEMQDLVNMLHTNCIEETGVAEGTIEDARKLNFAEDEKLKCYMRCLMVQMATMDDEGIIDVDATIALLPDEMKTVFSGPLKTCGTKIGANHCDNAFQTNKCWADILKNDYYLI</sequence>
<proteinExistence type="evidence at transcript level"/>
<dbReference type="GO" id="GO:0042048">
    <property type="term" value="P:olfactory behavior"/>
    <property type="evidence" value="ECO:0007669"/>
    <property type="project" value="TreeGrafter"/>
</dbReference>
<dbReference type="PANTHER" id="PTHR21364">
    <property type="entry name" value="GENERAL ODORANT-BINDING PROTEIN 19A"/>
    <property type="match status" value="1"/>
</dbReference>
<dbReference type="FunFam" id="1.10.238.20:FF:000001">
    <property type="entry name" value="General odorant-binding protein lush"/>
    <property type="match status" value="1"/>
</dbReference>
<evidence type="ECO:0000256" key="2">
    <source>
        <dbReference type="ARBA" id="ARBA00008098"/>
    </source>
</evidence>
<comment type="similarity">
    <text evidence="2">Belongs to the PBP/GOBP family.</text>
</comment>
<accession>A0A0R8P2T1</accession>
<protein>
    <submittedName>
        <fullName evidence="5">Odorant binding protein 10</fullName>
    </submittedName>
</protein>
<keyword evidence="3" id="KW-0964">Secreted</keyword>
<evidence type="ECO:0000256" key="1">
    <source>
        <dbReference type="ARBA" id="ARBA00004613"/>
    </source>
</evidence>